<feature type="transmembrane region" description="Helical" evidence="1">
    <location>
        <begin position="7"/>
        <end position="25"/>
    </location>
</feature>
<keyword evidence="1" id="KW-0472">Membrane</keyword>
<dbReference type="Proteomes" id="UP000284531">
    <property type="component" value="Unassembled WGS sequence"/>
</dbReference>
<dbReference type="EMBL" id="RAPQ01000013">
    <property type="protein sequence ID" value="RKD96023.1"/>
    <property type="molecule type" value="Genomic_DNA"/>
</dbReference>
<proteinExistence type="predicted"/>
<dbReference type="RefSeq" id="WP_120241692.1">
    <property type="nucleotide sequence ID" value="NZ_CANNEC010000013.1"/>
</dbReference>
<dbReference type="OrthoDB" id="1122438at2"/>
<feature type="transmembrane region" description="Helical" evidence="1">
    <location>
        <begin position="37"/>
        <end position="56"/>
    </location>
</feature>
<keyword evidence="1" id="KW-0812">Transmembrane</keyword>
<reference evidence="2 3" key="1">
    <citation type="submission" date="2018-09" db="EMBL/GenBank/DDBJ databases">
        <title>Genomic Encyclopedia of Archaeal and Bacterial Type Strains, Phase II (KMG-II): from individual species to whole genera.</title>
        <authorList>
            <person name="Goeker M."/>
        </authorList>
    </citation>
    <scope>NUCLEOTIDE SEQUENCE [LARGE SCALE GENOMIC DNA]</scope>
    <source>
        <strain evidence="2 3">DSM 21950</strain>
    </source>
</reference>
<evidence type="ECO:0000313" key="2">
    <source>
        <dbReference type="EMBL" id="RKD96023.1"/>
    </source>
</evidence>
<comment type="caution">
    <text evidence="2">The sequence shown here is derived from an EMBL/GenBank/DDBJ whole genome shotgun (WGS) entry which is preliminary data.</text>
</comment>
<keyword evidence="1" id="KW-1133">Transmembrane helix</keyword>
<accession>A0A419WKP6</accession>
<name>A0A419WKP6_9BACT</name>
<keyword evidence="3" id="KW-1185">Reference proteome</keyword>
<evidence type="ECO:0000313" key="3">
    <source>
        <dbReference type="Proteomes" id="UP000284531"/>
    </source>
</evidence>
<evidence type="ECO:0000256" key="1">
    <source>
        <dbReference type="SAM" id="Phobius"/>
    </source>
</evidence>
<protein>
    <submittedName>
        <fullName evidence="2">Uncharacterized protein</fullName>
    </submittedName>
</protein>
<sequence length="67" mass="7951">MNQKLPFVLEIVWLIVMISSASLAVYRTMQTNFSENILLYIIAILAALMYTSRRYLRRTREKNQPKK</sequence>
<dbReference type="AlphaFoldDB" id="A0A419WKP6"/>
<organism evidence="2 3">
    <name type="scientific">Marinifilum flexuosum</name>
    <dbReference type="NCBI Taxonomy" id="1117708"/>
    <lineage>
        <taxon>Bacteria</taxon>
        <taxon>Pseudomonadati</taxon>
        <taxon>Bacteroidota</taxon>
        <taxon>Bacteroidia</taxon>
        <taxon>Marinilabiliales</taxon>
        <taxon>Marinifilaceae</taxon>
    </lineage>
</organism>
<gene>
    <name evidence="2" type="ORF">BXY64_4011</name>
</gene>